<reference evidence="2" key="1">
    <citation type="submission" date="2016-10" db="EMBL/GenBank/DDBJ databases">
        <authorList>
            <person name="Varghese N."/>
        </authorList>
    </citation>
    <scope>NUCLEOTIDE SEQUENCE [LARGE SCALE GENOMIC DNA]</scope>
    <source>
        <strain evidence="2">GAS106B</strain>
    </source>
</reference>
<proteinExistence type="predicted"/>
<name>A0A1H1H6I3_9BURK</name>
<accession>A0A1H1H6I3</accession>
<organism evidence="1 2">
    <name type="scientific">Paraburkholderia fungorum</name>
    <dbReference type="NCBI Taxonomy" id="134537"/>
    <lineage>
        <taxon>Bacteria</taxon>
        <taxon>Pseudomonadati</taxon>
        <taxon>Pseudomonadota</taxon>
        <taxon>Betaproteobacteria</taxon>
        <taxon>Burkholderiales</taxon>
        <taxon>Burkholderiaceae</taxon>
        <taxon>Paraburkholderia</taxon>
    </lineage>
</organism>
<gene>
    <name evidence="1" type="ORF">SAMN05443245_3574</name>
</gene>
<evidence type="ECO:0000313" key="1">
    <source>
        <dbReference type="EMBL" id="SDR20973.1"/>
    </source>
</evidence>
<dbReference type="Proteomes" id="UP000183487">
    <property type="component" value="Unassembled WGS sequence"/>
</dbReference>
<dbReference type="EMBL" id="FNKP01000002">
    <property type="protein sequence ID" value="SDR20973.1"/>
    <property type="molecule type" value="Genomic_DNA"/>
</dbReference>
<dbReference type="AlphaFoldDB" id="A0A1H1H6I3"/>
<sequence>MLFEALDVLQPRTDLRLLDRGYISNTMVAAPA</sequence>
<evidence type="ECO:0000313" key="2">
    <source>
        <dbReference type="Proteomes" id="UP000183487"/>
    </source>
</evidence>
<protein>
    <submittedName>
        <fullName evidence="1">Uncharacterized protein</fullName>
    </submittedName>
</protein>
<keyword evidence="2" id="KW-1185">Reference proteome</keyword>